<gene>
    <name evidence="5" type="ORF">GS424_011200</name>
</gene>
<evidence type="ECO:0000259" key="4">
    <source>
        <dbReference type="Pfam" id="PF13407"/>
    </source>
</evidence>
<dbReference type="PANTHER" id="PTHR30036:SF1">
    <property type="entry name" value="D-XYLOSE-BINDING PERIPLASMIC PROTEIN"/>
    <property type="match status" value="1"/>
</dbReference>
<dbReference type="PANTHER" id="PTHR30036">
    <property type="entry name" value="D-XYLOSE-BINDING PERIPLASMIC PROTEIN"/>
    <property type="match status" value="1"/>
</dbReference>
<accession>A0A6L7IVP0</accession>
<dbReference type="InterPro" id="IPR050555">
    <property type="entry name" value="Bact_Solute-Bind_Prot2"/>
</dbReference>
<keyword evidence="2 3" id="KW-0732">Signal</keyword>
<dbReference type="RefSeq" id="WP_160943364.1">
    <property type="nucleotide sequence ID" value="NZ_CP063310.1"/>
</dbReference>
<dbReference type="GO" id="GO:0030246">
    <property type="term" value="F:carbohydrate binding"/>
    <property type="evidence" value="ECO:0007669"/>
    <property type="project" value="TreeGrafter"/>
</dbReference>
<evidence type="ECO:0000256" key="2">
    <source>
        <dbReference type="ARBA" id="ARBA00022729"/>
    </source>
</evidence>
<dbReference type="KEGG" id="egd:GS424_011200"/>
<dbReference type="GO" id="GO:0030288">
    <property type="term" value="C:outer membrane-bounded periplasmic space"/>
    <property type="evidence" value="ECO:0007669"/>
    <property type="project" value="TreeGrafter"/>
</dbReference>
<dbReference type="Pfam" id="PF13407">
    <property type="entry name" value="Peripla_BP_4"/>
    <property type="match status" value="1"/>
</dbReference>
<feature type="signal peptide" evidence="3">
    <location>
        <begin position="1"/>
        <end position="19"/>
    </location>
</feature>
<dbReference type="AlphaFoldDB" id="A0A6L7IVP0"/>
<dbReference type="InterPro" id="IPR028082">
    <property type="entry name" value="Peripla_BP_I"/>
</dbReference>
<comment type="subcellular location">
    <subcellularLocation>
        <location evidence="1">Cell envelope</location>
    </subcellularLocation>
</comment>
<feature type="domain" description="Periplasmic binding protein" evidence="4">
    <location>
        <begin position="39"/>
        <end position="295"/>
    </location>
</feature>
<dbReference type="Gene3D" id="3.40.50.2300">
    <property type="match status" value="2"/>
</dbReference>
<dbReference type="InterPro" id="IPR025997">
    <property type="entry name" value="SBP_2_dom"/>
</dbReference>
<reference evidence="5 6" key="1">
    <citation type="submission" date="2020-10" db="EMBL/GenBank/DDBJ databases">
        <title>Eggerthella sp. nov., isolated from human feces.</title>
        <authorList>
            <person name="Yajun G."/>
        </authorList>
    </citation>
    <scope>NUCLEOTIDE SEQUENCE [LARGE SCALE GENOMIC DNA]</scope>
    <source>
        <strain evidence="5 6">HF-1101</strain>
    </source>
</reference>
<sequence length="346" mass="36715">MKKQLAACACALMLVALLAACTAPEGSSSSGGGDGPVKIGVVFGVGDAARWPQELSYMEERAAELGADIETRLNKTDEPTTWQQDCKDLVDGGVDVLIITPRNVNDMEEVSAYAQEKGVKVISYARAALGSHVDLFVGYDSGRIGQLMGKFLSEMVYEGDYIILRGDPQDNNATLLYEGSMRYIDPLKGSIDVLLDEAVEGWSADAAKQMVMEAVSANGNHVDAILAPNDKIASACAEALSDLGVTDPVVITGMDAELDAAQRIVNGTQAMTVYMDLKELATTAVDEACRMAEGQAPNANAKFDNGTTEGVDSSLITGNVVTKENLDRTLIDSGYFTREEVYGSAA</sequence>
<evidence type="ECO:0000256" key="1">
    <source>
        <dbReference type="ARBA" id="ARBA00004196"/>
    </source>
</evidence>
<proteinExistence type="predicted"/>
<dbReference type="SUPFAM" id="SSF53822">
    <property type="entry name" value="Periplasmic binding protein-like I"/>
    <property type="match status" value="1"/>
</dbReference>
<evidence type="ECO:0000256" key="3">
    <source>
        <dbReference type="SAM" id="SignalP"/>
    </source>
</evidence>
<dbReference type="EMBL" id="CP063310">
    <property type="protein sequence ID" value="QOS67100.1"/>
    <property type="molecule type" value="Genomic_DNA"/>
</dbReference>
<evidence type="ECO:0000313" key="5">
    <source>
        <dbReference type="EMBL" id="QOS67100.1"/>
    </source>
</evidence>
<dbReference type="Proteomes" id="UP000478463">
    <property type="component" value="Chromosome"/>
</dbReference>
<organism evidence="5 6">
    <name type="scientific">Eggerthella guodeyinii</name>
    <dbReference type="NCBI Taxonomy" id="2690837"/>
    <lineage>
        <taxon>Bacteria</taxon>
        <taxon>Bacillati</taxon>
        <taxon>Actinomycetota</taxon>
        <taxon>Coriobacteriia</taxon>
        <taxon>Eggerthellales</taxon>
        <taxon>Eggerthellaceae</taxon>
        <taxon>Eggerthella</taxon>
    </lineage>
</organism>
<dbReference type="PROSITE" id="PS51257">
    <property type="entry name" value="PROKAR_LIPOPROTEIN"/>
    <property type="match status" value="1"/>
</dbReference>
<protein>
    <submittedName>
        <fullName evidence="5">Substrate-binding domain-containing protein</fullName>
    </submittedName>
</protein>
<dbReference type="CDD" id="cd19992">
    <property type="entry name" value="PBP1_ABC_xylose_binding-like"/>
    <property type="match status" value="1"/>
</dbReference>
<evidence type="ECO:0000313" key="6">
    <source>
        <dbReference type="Proteomes" id="UP000478463"/>
    </source>
</evidence>
<feature type="chain" id="PRO_5038931079" evidence="3">
    <location>
        <begin position="20"/>
        <end position="346"/>
    </location>
</feature>
<name>A0A6L7IVP0_9ACTN</name>